<accession>A0ABV5P9J4</accession>
<feature type="domain" description="Tetracycline repressor TetR C-terminal" evidence="3">
    <location>
        <begin position="5"/>
        <end position="102"/>
    </location>
</feature>
<keyword evidence="2" id="KW-0804">Transcription</keyword>
<dbReference type="Pfam" id="PF02909">
    <property type="entry name" value="TetR_C_1"/>
    <property type="match status" value="1"/>
</dbReference>
<organism evidence="4 5">
    <name type="scientific">Streptomyces cremeus</name>
    <dbReference type="NCBI Taxonomy" id="66881"/>
    <lineage>
        <taxon>Bacteria</taxon>
        <taxon>Bacillati</taxon>
        <taxon>Actinomycetota</taxon>
        <taxon>Actinomycetes</taxon>
        <taxon>Kitasatosporales</taxon>
        <taxon>Streptomycetaceae</taxon>
        <taxon>Streptomyces</taxon>
    </lineage>
</organism>
<dbReference type="RefSeq" id="WP_345221686.1">
    <property type="nucleotide sequence ID" value="NZ_BAAAXE010000013.1"/>
</dbReference>
<dbReference type="EMBL" id="JBHMCR010000004">
    <property type="protein sequence ID" value="MFB9519857.1"/>
    <property type="molecule type" value="Genomic_DNA"/>
</dbReference>
<dbReference type="SUPFAM" id="SSF48498">
    <property type="entry name" value="Tetracyclin repressor-like, C-terminal domain"/>
    <property type="match status" value="1"/>
</dbReference>
<sequence length="110" mass="11880">MTRLPNEQRAVDTGIGLLRAAGFPPRDAVRHYHVFVDTVLGHAALDAAVQGLRPEQREADEGAWAAVCAGVSPDTHPHLHEAREHLPLMRHSAFERALDLLLGAIGSALP</sequence>
<dbReference type="Proteomes" id="UP001589718">
    <property type="component" value="Unassembled WGS sequence"/>
</dbReference>
<keyword evidence="1" id="KW-0805">Transcription regulation</keyword>
<evidence type="ECO:0000259" key="3">
    <source>
        <dbReference type="Pfam" id="PF02909"/>
    </source>
</evidence>
<dbReference type="InterPro" id="IPR004111">
    <property type="entry name" value="Repressor_TetR_C"/>
</dbReference>
<evidence type="ECO:0000313" key="5">
    <source>
        <dbReference type="Proteomes" id="UP001589718"/>
    </source>
</evidence>
<protein>
    <submittedName>
        <fullName evidence="4">TetR/AcrR family transcriptional regulator C-terminal domain-containing protein</fullName>
    </submittedName>
</protein>
<dbReference type="Gene3D" id="1.10.357.10">
    <property type="entry name" value="Tetracycline Repressor, domain 2"/>
    <property type="match status" value="1"/>
</dbReference>
<reference evidence="4 5" key="1">
    <citation type="submission" date="2024-09" db="EMBL/GenBank/DDBJ databases">
        <authorList>
            <person name="Sun Q."/>
            <person name="Mori K."/>
        </authorList>
    </citation>
    <scope>NUCLEOTIDE SEQUENCE [LARGE SCALE GENOMIC DNA]</scope>
    <source>
        <strain evidence="4 5">JCM 4362</strain>
    </source>
</reference>
<evidence type="ECO:0000256" key="1">
    <source>
        <dbReference type="ARBA" id="ARBA00023015"/>
    </source>
</evidence>
<proteinExistence type="predicted"/>
<evidence type="ECO:0000313" key="4">
    <source>
        <dbReference type="EMBL" id="MFB9519857.1"/>
    </source>
</evidence>
<comment type="caution">
    <text evidence="4">The sequence shown here is derived from an EMBL/GenBank/DDBJ whole genome shotgun (WGS) entry which is preliminary data.</text>
</comment>
<name>A0ABV5P9J4_STRCM</name>
<dbReference type="InterPro" id="IPR036271">
    <property type="entry name" value="Tet_transcr_reg_TetR-rel_C_sf"/>
</dbReference>
<keyword evidence="5" id="KW-1185">Reference proteome</keyword>
<evidence type="ECO:0000256" key="2">
    <source>
        <dbReference type="ARBA" id="ARBA00023163"/>
    </source>
</evidence>
<gene>
    <name evidence="4" type="ORF">ACFFTU_07865</name>
</gene>